<dbReference type="PANTHER" id="PTHR43300:SF11">
    <property type="entry name" value="ACETYLTRANSFERASE RV3034C-RELATED"/>
    <property type="match status" value="1"/>
</dbReference>
<proteinExistence type="predicted"/>
<dbReference type="PROSITE" id="PS00101">
    <property type="entry name" value="HEXAPEP_TRANSFERASES"/>
    <property type="match status" value="1"/>
</dbReference>
<evidence type="ECO:0000313" key="3">
    <source>
        <dbReference type="EMBL" id="NUU59625.1"/>
    </source>
</evidence>
<comment type="caution">
    <text evidence="3">The sequence shown here is derived from an EMBL/GenBank/DDBJ whole genome shotgun (WGS) entry which is preliminary data.</text>
</comment>
<keyword evidence="1 3" id="KW-0808">Transferase</keyword>
<dbReference type="InterPro" id="IPR001451">
    <property type="entry name" value="Hexapep"/>
</dbReference>
<dbReference type="InterPro" id="IPR011004">
    <property type="entry name" value="Trimer_LpxA-like_sf"/>
</dbReference>
<dbReference type="Proteomes" id="UP000564806">
    <property type="component" value="Unassembled WGS sequence"/>
</dbReference>
<dbReference type="Pfam" id="PF14602">
    <property type="entry name" value="Hexapep_2"/>
    <property type="match status" value="1"/>
</dbReference>
<evidence type="ECO:0000256" key="1">
    <source>
        <dbReference type="ARBA" id="ARBA00022679"/>
    </source>
</evidence>
<name>A0A850EEM0_9BACL</name>
<protein>
    <submittedName>
        <fullName evidence="3">CatB-related O-acetyltransferase</fullName>
    </submittedName>
</protein>
<evidence type="ECO:0000256" key="2">
    <source>
        <dbReference type="ARBA" id="ARBA00022737"/>
    </source>
</evidence>
<accession>A0A850EEM0</accession>
<dbReference type="AlphaFoldDB" id="A0A850EEM0"/>
<dbReference type="Gene3D" id="2.160.10.10">
    <property type="entry name" value="Hexapeptide repeat proteins"/>
    <property type="match status" value="1"/>
</dbReference>
<dbReference type="PANTHER" id="PTHR43300">
    <property type="entry name" value="ACETYLTRANSFERASE"/>
    <property type="match status" value="1"/>
</dbReference>
<dbReference type="InterPro" id="IPR018357">
    <property type="entry name" value="Hexapep_transf_CS"/>
</dbReference>
<keyword evidence="2" id="KW-0677">Repeat</keyword>
<dbReference type="SUPFAM" id="SSF51161">
    <property type="entry name" value="Trimeric LpxA-like enzymes"/>
    <property type="match status" value="1"/>
</dbReference>
<dbReference type="GO" id="GO:0016740">
    <property type="term" value="F:transferase activity"/>
    <property type="evidence" value="ECO:0007669"/>
    <property type="project" value="UniProtKB-KW"/>
</dbReference>
<dbReference type="InterPro" id="IPR050179">
    <property type="entry name" value="Trans_hexapeptide_repeat"/>
</dbReference>
<gene>
    <name evidence="3" type="ORF">HPT30_04560</name>
</gene>
<dbReference type="CDD" id="cd03349">
    <property type="entry name" value="LbH_XAT"/>
    <property type="match status" value="1"/>
</dbReference>
<evidence type="ECO:0000313" key="4">
    <source>
        <dbReference type="Proteomes" id="UP000564806"/>
    </source>
</evidence>
<reference evidence="3" key="1">
    <citation type="submission" date="2020-06" db="EMBL/GenBank/DDBJ databases">
        <title>Paenibacillus sp. nov., isolated from soil.</title>
        <authorList>
            <person name="Seo Y.L."/>
        </authorList>
    </citation>
    <scope>NUCLEOTIDE SEQUENCE [LARGE SCALE GENOMIC DNA]</scope>
    <source>
        <strain evidence="3">JW14</strain>
    </source>
</reference>
<keyword evidence="4" id="KW-1185">Reference proteome</keyword>
<sequence length="216" mass="24986">MNMNIIIRYLKLYLFRRKWRSKNKHNSTIPKRYFDERIVDVGRFTYGALNIYDYGAENERLIIGDFVSISSDVKFILGGNHRMDNISTFPYKVKLLGENNESYTKGQIIVEDDVWIGMNSLVLSGVRIGQGAVIAAGSIVTSDVPAYSVVGGNPARIIKYRFDENTINILKTIDFKKVDFDFFNDNKELFYNKIDEKSSSIFHTELENYYVEKAKR</sequence>
<organism evidence="3 4">
    <name type="scientific">Paenibacillus agri</name>
    <dbReference type="NCBI Taxonomy" id="2744309"/>
    <lineage>
        <taxon>Bacteria</taxon>
        <taxon>Bacillati</taxon>
        <taxon>Bacillota</taxon>
        <taxon>Bacilli</taxon>
        <taxon>Bacillales</taxon>
        <taxon>Paenibacillaceae</taxon>
        <taxon>Paenibacillus</taxon>
    </lineage>
</organism>
<dbReference type="EMBL" id="JABWCS010000190">
    <property type="protein sequence ID" value="NUU59625.1"/>
    <property type="molecule type" value="Genomic_DNA"/>
</dbReference>